<dbReference type="EMBL" id="FNVR01000015">
    <property type="protein sequence ID" value="SEG14232.1"/>
    <property type="molecule type" value="Genomic_DNA"/>
</dbReference>
<dbReference type="STRING" id="1120964.GCA_001313265_05387"/>
<sequence length="77" mass="9073">MDIQTKKNLITAILQTSDDEILNEIKKLLKIEDTYDFWDELTEEDQLAINEGIRQLDQGKSISHEEVKELMKSKFNF</sequence>
<dbReference type="AlphaFoldDB" id="A0A1H5XRE9"/>
<gene>
    <name evidence="1" type="ORF">SAMN03080598_02628</name>
</gene>
<proteinExistence type="predicted"/>
<protein>
    <recommendedName>
        <fullName evidence="3">Addiction module component</fullName>
    </recommendedName>
</protein>
<evidence type="ECO:0000313" key="2">
    <source>
        <dbReference type="Proteomes" id="UP000236736"/>
    </source>
</evidence>
<accession>A0A1H5XRE9</accession>
<dbReference type="OrthoDB" id="1373932at2"/>
<evidence type="ECO:0008006" key="3">
    <source>
        <dbReference type="Google" id="ProtNLM"/>
    </source>
</evidence>
<reference evidence="2" key="1">
    <citation type="submission" date="2016-10" db="EMBL/GenBank/DDBJ databases">
        <authorList>
            <person name="Varghese N."/>
            <person name="Submissions S."/>
        </authorList>
    </citation>
    <scope>NUCLEOTIDE SEQUENCE [LARGE SCALE GENOMIC DNA]</scope>
    <source>
        <strain evidence="2">DSM 17298</strain>
    </source>
</reference>
<evidence type="ECO:0000313" key="1">
    <source>
        <dbReference type="EMBL" id="SEG14232.1"/>
    </source>
</evidence>
<organism evidence="1 2">
    <name type="scientific">Algoriphagus boritolerans DSM 17298 = JCM 18970</name>
    <dbReference type="NCBI Taxonomy" id="1120964"/>
    <lineage>
        <taxon>Bacteria</taxon>
        <taxon>Pseudomonadati</taxon>
        <taxon>Bacteroidota</taxon>
        <taxon>Cytophagia</taxon>
        <taxon>Cytophagales</taxon>
        <taxon>Cyclobacteriaceae</taxon>
        <taxon>Algoriphagus</taxon>
    </lineage>
</organism>
<keyword evidence="2" id="KW-1185">Reference proteome</keyword>
<name>A0A1H5XRE9_9BACT</name>
<dbReference type="Proteomes" id="UP000236736">
    <property type="component" value="Unassembled WGS sequence"/>
</dbReference>